<gene>
    <name evidence="1" type="ORF">Triagg1_4835</name>
</gene>
<name>A0AAE1IFL8_9HYPO</name>
<sequence length="184" mass="21049">MSLESTHRPYSPGEQEKAEYYDGLRNQPRLIARTSATLFVPNSSRDTYYFDKHYKQREPITCHEIITKYSQAFAAGIISILGDYPWHRFYLIRIKDEMVMGRPVVFVIETLTDSESWEESIEVALSYRNAIRSMGIADVEVEIQQVTQEPFATTKELDAFIDTASKAVASTPSMVGEHDSRVLL</sequence>
<organism evidence="1 2">
    <name type="scientific">Trichoderma aggressivum f. europaeum</name>
    <dbReference type="NCBI Taxonomy" id="173218"/>
    <lineage>
        <taxon>Eukaryota</taxon>
        <taxon>Fungi</taxon>
        <taxon>Dikarya</taxon>
        <taxon>Ascomycota</taxon>
        <taxon>Pezizomycotina</taxon>
        <taxon>Sordariomycetes</taxon>
        <taxon>Hypocreomycetidae</taxon>
        <taxon>Hypocreales</taxon>
        <taxon>Hypocreaceae</taxon>
        <taxon>Trichoderma</taxon>
    </lineage>
</organism>
<evidence type="ECO:0000313" key="1">
    <source>
        <dbReference type="EMBL" id="KAK4075171.1"/>
    </source>
</evidence>
<dbReference type="RefSeq" id="XP_062756415.1">
    <property type="nucleotide sequence ID" value="XM_062899282.1"/>
</dbReference>
<protein>
    <submittedName>
        <fullName evidence="1">Uncharacterized protein</fullName>
    </submittedName>
</protein>
<keyword evidence="2" id="KW-1185">Reference proteome</keyword>
<dbReference type="EMBL" id="JAWRVG010000015">
    <property type="protein sequence ID" value="KAK4075171.1"/>
    <property type="molecule type" value="Genomic_DNA"/>
</dbReference>
<comment type="caution">
    <text evidence="1">The sequence shown here is derived from an EMBL/GenBank/DDBJ whole genome shotgun (WGS) entry which is preliminary data.</text>
</comment>
<proteinExistence type="predicted"/>
<reference evidence="1" key="1">
    <citation type="submission" date="2023-11" db="EMBL/GenBank/DDBJ databases">
        <title>The genome sequences of three competitors of mushroom-forming fungi.</title>
        <authorList>
            <person name="Beijen E."/>
            <person name="Ohm R.A."/>
        </authorList>
    </citation>
    <scope>NUCLEOTIDE SEQUENCE</scope>
    <source>
        <strain evidence="1">CBS 100526</strain>
    </source>
</reference>
<dbReference type="Proteomes" id="UP001273209">
    <property type="component" value="Unassembled WGS sequence"/>
</dbReference>
<evidence type="ECO:0000313" key="2">
    <source>
        <dbReference type="Proteomes" id="UP001273209"/>
    </source>
</evidence>
<dbReference type="AlphaFoldDB" id="A0AAE1IFL8"/>
<dbReference type="GeneID" id="87919187"/>
<accession>A0AAE1IFL8</accession>